<reference evidence="2" key="1">
    <citation type="submission" date="2017-03" db="EMBL/GenBank/DDBJ databases">
        <authorList>
            <person name="Rodrigo-Torres L."/>
            <person name="Arahal R.D."/>
            <person name="Lucena T."/>
        </authorList>
    </citation>
    <scope>NUCLEOTIDE SEQUENCE [LARGE SCALE GENOMIC DNA]</scope>
    <source>
        <strain evidence="2">CECT 8411</strain>
    </source>
</reference>
<dbReference type="Proteomes" id="UP000193778">
    <property type="component" value="Unassembled WGS sequence"/>
</dbReference>
<dbReference type="RefSeq" id="WP_159453888.1">
    <property type="nucleotide sequence ID" value="NZ_FWFP01000006.1"/>
</dbReference>
<organism evidence="1 2">
    <name type="scientific">Ruegeria meonggei</name>
    <dbReference type="NCBI Taxonomy" id="1446476"/>
    <lineage>
        <taxon>Bacteria</taxon>
        <taxon>Pseudomonadati</taxon>
        <taxon>Pseudomonadota</taxon>
        <taxon>Alphaproteobacteria</taxon>
        <taxon>Rhodobacterales</taxon>
        <taxon>Roseobacteraceae</taxon>
        <taxon>Ruegeria</taxon>
    </lineage>
</organism>
<evidence type="ECO:0000313" key="2">
    <source>
        <dbReference type="Proteomes" id="UP000193778"/>
    </source>
</evidence>
<protein>
    <submittedName>
        <fullName evidence="1">Uncharacterized protein</fullName>
    </submittedName>
</protein>
<sequence length="79" mass="8363">MFKNAEQPSRITAPPDYEIGDLLHRHLAGAQEGAIVAGQVKVQADVIATALFIGDQFEGFPPGQLCATDRLSFAIALPG</sequence>
<evidence type="ECO:0000313" key="1">
    <source>
        <dbReference type="EMBL" id="SLN51458.1"/>
    </source>
</evidence>
<gene>
    <name evidence="1" type="ORF">RUM8411_02465</name>
</gene>
<accession>A0A1X6ZJP8</accession>
<name>A0A1X6ZJP8_9RHOB</name>
<dbReference type="EMBL" id="FWFP01000006">
    <property type="protein sequence ID" value="SLN51458.1"/>
    <property type="molecule type" value="Genomic_DNA"/>
</dbReference>
<dbReference type="AlphaFoldDB" id="A0A1X6ZJP8"/>
<proteinExistence type="predicted"/>
<keyword evidence="2" id="KW-1185">Reference proteome</keyword>